<evidence type="ECO:0000256" key="8">
    <source>
        <dbReference type="ARBA" id="ARBA00023242"/>
    </source>
</evidence>
<comment type="caution">
    <text evidence="12">The sequence shown here is derived from an EMBL/GenBank/DDBJ whole genome shotgun (WGS) entry which is preliminary data.</text>
</comment>
<evidence type="ECO:0000256" key="9">
    <source>
        <dbReference type="ARBA" id="ARBA00048830"/>
    </source>
</evidence>
<feature type="region of interest" description="Disordered" evidence="10">
    <location>
        <begin position="1396"/>
        <end position="1502"/>
    </location>
</feature>
<evidence type="ECO:0000313" key="12">
    <source>
        <dbReference type="EMBL" id="KAL3092511.1"/>
    </source>
</evidence>
<dbReference type="EMBL" id="JBICCN010000118">
    <property type="protein sequence ID" value="KAL3092511.1"/>
    <property type="molecule type" value="Genomic_DNA"/>
</dbReference>
<keyword evidence="6" id="KW-0547">Nucleotide-binding</keyword>
<feature type="domain" description="Poly(A) polymerase central" evidence="11">
    <location>
        <begin position="1748"/>
        <end position="1894"/>
    </location>
</feature>
<proteinExistence type="inferred from homology"/>
<dbReference type="InterPro" id="IPR007012">
    <property type="entry name" value="PolA_pol_cen_dom"/>
</dbReference>
<evidence type="ECO:0000256" key="4">
    <source>
        <dbReference type="ARBA" id="ARBA00022664"/>
    </source>
</evidence>
<sequence length="2044" mass="237488">MEEKEDSIITDYKKYLSKPIRQGMVVHVEKPLFYAEDDSHKIFEIQAVNWHFQALAMEIVEEALPNLNIAKLDEEHKKIVAKNGKMKGIDGTKKALCYHYNFVEEIVANGYKLAKDKTMWKDFVEKKRIGQLVKVNSFDAFEVPTIKWLDIVCNSKDECEKIVEELSSSEQKLSIIHAENLARATRKSEQFRHFLCSKDTDDLQIIVKPRIEKLVGTLELMRLEDQFPEHLRIDLMGQSTILECLRHILSLNFHKRKSVFLRTTTAQMIGVLHEKEKQFKKQLSKRGANANLQKTFEQKVAAILADAFSDLHSSKTICVMIKFVQFVQQSKKEKLETELKRWKAKKCEEEEQQHKTLDDYLMKELGKAYRDAILALLQGQQGAKQRKRADKMGEIMRRRGAKTMLLQIIGPKLFNELEEKSGNMLEGIIPSNSFLNEEILWEHYETTLLNKSALGLRSKMQADVITFCRWLHRQLVGERNMQILWDRMNKLFDLEHDALFVGLEEQNWDAMETILKLGRIFTETKQFMDDEILGKKLVQSSNYEQEMLKSKWEKAISQKGDEKSGEKATKMERWNKFLNKIHQAEIFGLMGRHEHIMDKFREFYTEEIFSRFSLFVKISEFINEWETLYGMGEHKKNAKRNKTGKIGKTEKSESEMEIEEEKIAKSNNSKGRQKEKNQNFGCPDRKTPSELSPFNEENFILKADQSLASDFIEFFQVKNDKVQIIMNKIGQCFSIELSTILWALTNFLQQMEKEMEKGFTNKSKSVQICVAYHLIEYTVKSEAKALDQWRQSLLYEEFIDENDQIFSMDRIDLSQWLQQKCASDAASVHVVSRLCSNRAKVAEFTAYAFRESLKMSRQLRGHFCNLKMPTDEKGRFEINESKQIEFIGGMSEIEIAKNKLLILVGRLHFIRFEEEFPEVLRIDAMLSITQPILYTYLFPLNSHTETAKAAESRIGIPFIIRHINSYLAAKNKEPSDDAKVNKAFARKAQEIFTESYKGLAKRGTFLGGDGMGRTVCILMAFKRLIEGILPLCMADKNCSNLEQLKKWSANKNCATDEWKMNAFNEQRNFMASIHLEMLRRYIGEQSEFAEFIRKTPGAKIRMRKLLVKEANYEELMESFSATVQNDEVFTDNWLVNSYLEFLNNFEACNAEMKLVHTLALSYAVWVRWMDAETAPENPRLSIGMREIYEQIWTSKRSYYQQKVYDALFDEPMEVLFFELVEIGEVFEKLRNFVELKRNEKNWDQLGITKVSRGRNGQLLSERKRGKGGSNGKLLKEWDEIVENINLRMKKDGIMEKPFEKEQIQLTEWIQNLHFIALNALIGQQKSMREKLRNELKCRQEIVEKWLTQFMEWSMAEKVISQLKLNEEQFTIMRENEKKMQKEAEILEEKERKIEEEKRKKELEEWDEKEKKAKKINEKAKKEKQKQNTAKIGNQKKQKEAEEKKSDGKSEKIMEDSTKLKQSSSSNSMNSTDETNNGKSEKKKTRITSNSIGNGQNQINGQMHRNNLAKVIGKGIGKMAEIWGKLDNERRTNLLTILCGKEDVSLKKTKHSLESQFALDKILLENEYEHTEKPNEALAALKSIVSKWSRGEAVLLEIGSFMLGANTANLDVDVIFIVPEKATKKEEISKFFGTTKCDLAQRRMCADGSFYCHLCQNEKVGSLKKMPFAYVPLVGLEFDGIQFDVLFVSIPTSESLPKNGPLNRNEVMALIRKLAGQKEADEKMIKSLAAFISNEKIMALLGRKNMQKFRKFLTILKFWSKANFIYEPKLGFFNGISLATMATKVMLLYPNASIPFLLDKFFLTFALWDWPIPLRLEEYVPDELQTFSWTPKDEEQKRNSPLLMPIITPGCLEQNAMFNMNSSTFKIVQKSMRESLIKVRKIQNSNPSKNWGQLFPTANFTEKYDHFFAVCCIVANPIHLEQFCDFVDRRIRLQLLHFDQLTDEVSFSHIKTEGGSKFECPNSILMPSLAKNRHLSLHKAWLVGIELLEKKAPNGGEKERIKLNINAKLNEEFNQKILESYFKANGWHPAELISKYVDKSEVIHG</sequence>
<evidence type="ECO:0000256" key="5">
    <source>
        <dbReference type="ARBA" id="ARBA00022679"/>
    </source>
</evidence>
<evidence type="ECO:0000256" key="2">
    <source>
        <dbReference type="ARBA" id="ARBA00010912"/>
    </source>
</evidence>
<keyword evidence="5" id="KW-0808">Transferase</keyword>
<keyword evidence="13" id="KW-1185">Reference proteome</keyword>
<reference evidence="12 13" key="1">
    <citation type="submission" date="2024-10" db="EMBL/GenBank/DDBJ databases">
        <authorList>
            <person name="Kim D."/>
        </authorList>
    </citation>
    <scope>NUCLEOTIDE SEQUENCE [LARGE SCALE GENOMIC DNA]</scope>
    <source>
        <strain evidence="12">Taebaek</strain>
    </source>
</reference>
<dbReference type="GO" id="GO:0006397">
    <property type="term" value="P:mRNA processing"/>
    <property type="evidence" value="ECO:0007669"/>
    <property type="project" value="UniProtKB-KW"/>
</dbReference>
<keyword evidence="4" id="KW-0507">mRNA processing</keyword>
<evidence type="ECO:0000313" key="13">
    <source>
        <dbReference type="Proteomes" id="UP001620645"/>
    </source>
</evidence>
<feature type="compositionally biased region" description="Basic and acidic residues" evidence="10">
    <location>
        <begin position="1396"/>
        <end position="1420"/>
    </location>
</feature>
<dbReference type="Gene3D" id="1.10.1410.10">
    <property type="match status" value="1"/>
</dbReference>
<comment type="catalytic activity">
    <reaction evidence="9">
        <text>RNA(n) + ATP = RNA(n)-3'-adenine ribonucleotide + diphosphate</text>
        <dbReference type="Rhea" id="RHEA:11332"/>
        <dbReference type="Rhea" id="RHEA-COMP:14527"/>
        <dbReference type="Rhea" id="RHEA-COMP:17347"/>
        <dbReference type="ChEBI" id="CHEBI:30616"/>
        <dbReference type="ChEBI" id="CHEBI:33019"/>
        <dbReference type="ChEBI" id="CHEBI:140395"/>
        <dbReference type="ChEBI" id="CHEBI:173115"/>
        <dbReference type="EC" id="2.7.7.19"/>
    </reaction>
</comment>
<dbReference type="PANTHER" id="PTHR10682:SF10">
    <property type="entry name" value="POLYNUCLEOTIDE ADENYLYLTRANSFERASE"/>
    <property type="match status" value="1"/>
</dbReference>
<evidence type="ECO:0000256" key="10">
    <source>
        <dbReference type="SAM" id="MobiDB-lite"/>
    </source>
</evidence>
<feature type="compositionally biased region" description="Low complexity" evidence="10">
    <location>
        <begin position="1488"/>
        <end position="1501"/>
    </location>
</feature>
<feature type="compositionally biased region" description="Basic and acidic residues" evidence="10">
    <location>
        <begin position="672"/>
        <end position="688"/>
    </location>
</feature>
<organism evidence="12 13">
    <name type="scientific">Heterodera schachtii</name>
    <name type="common">Sugarbeet cyst nematode worm</name>
    <name type="synonym">Tylenchus schachtii</name>
    <dbReference type="NCBI Taxonomy" id="97005"/>
    <lineage>
        <taxon>Eukaryota</taxon>
        <taxon>Metazoa</taxon>
        <taxon>Ecdysozoa</taxon>
        <taxon>Nematoda</taxon>
        <taxon>Chromadorea</taxon>
        <taxon>Rhabditida</taxon>
        <taxon>Tylenchina</taxon>
        <taxon>Tylenchomorpha</taxon>
        <taxon>Tylenchoidea</taxon>
        <taxon>Heteroderidae</taxon>
        <taxon>Heteroderinae</taxon>
        <taxon>Heterodera</taxon>
    </lineage>
</organism>
<comment type="subcellular location">
    <subcellularLocation>
        <location evidence="1">Nucleus</location>
    </subcellularLocation>
</comment>
<evidence type="ECO:0000256" key="7">
    <source>
        <dbReference type="ARBA" id="ARBA00022840"/>
    </source>
</evidence>
<dbReference type="PANTHER" id="PTHR10682">
    <property type="entry name" value="POLY A POLYMERASE"/>
    <property type="match status" value="1"/>
</dbReference>
<evidence type="ECO:0000256" key="6">
    <source>
        <dbReference type="ARBA" id="ARBA00022741"/>
    </source>
</evidence>
<dbReference type="GO" id="GO:0005634">
    <property type="term" value="C:nucleus"/>
    <property type="evidence" value="ECO:0007669"/>
    <property type="project" value="UniProtKB-SubCell"/>
</dbReference>
<gene>
    <name evidence="12" type="ORF">niasHS_007720</name>
</gene>
<keyword evidence="8" id="KW-0539">Nucleus</keyword>
<dbReference type="SUPFAM" id="SSF81301">
    <property type="entry name" value="Nucleotidyltransferase"/>
    <property type="match status" value="1"/>
</dbReference>
<comment type="similarity">
    <text evidence="2">Belongs to the poly(A) polymerase family.</text>
</comment>
<feature type="region of interest" description="Disordered" evidence="10">
    <location>
        <begin position="638"/>
        <end position="688"/>
    </location>
</feature>
<protein>
    <recommendedName>
        <fullName evidence="3">polynucleotide adenylyltransferase</fullName>
        <ecNumber evidence="3">2.7.7.19</ecNumber>
    </recommendedName>
</protein>
<evidence type="ECO:0000256" key="1">
    <source>
        <dbReference type="ARBA" id="ARBA00004123"/>
    </source>
</evidence>
<dbReference type="GO" id="GO:0005524">
    <property type="term" value="F:ATP binding"/>
    <property type="evidence" value="ECO:0007669"/>
    <property type="project" value="UniProtKB-KW"/>
</dbReference>
<feature type="compositionally biased region" description="Basic and acidic residues" evidence="10">
    <location>
        <begin position="1436"/>
        <end position="1458"/>
    </location>
</feature>
<keyword evidence="7" id="KW-0067">ATP-binding</keyword>
<accession>A0ABD2JPG9</accession>
<dbReference type="Pfam" id="PF04928">
    <property type="entry name" value="PAP_central"/>
    <property type="match status" value="1"/>
</dbReference>
<dbReference type="Gene3D" id="3.30.70.590">
    <property type="entry name" value="Poly(A) polymerase predicted RNA binding domain"/>
    <property type="match status" value="1"/>
</dbReference>
<name>A0ABD2JPG9_HETSC</name>
<evidence type="ECO:0000259" key="11">
    <source>
        <dbReference type="Pfam" id="PF04928"/>
    </source>
</evidence>
<dbReference type="GO" id="GO:1990817">
    <property type="term" value="F:poly(A) RNA polymerase activity"/>
    <property type="evidence" value="ECO:0007669"/>
    <property type="project" value="UniProtKB-EC"/>
</dbReference>
<dbReference type="EC" id="2.7.7.19" evidence="3"/>
<dbReference type="InterPro" id="IPR043519">
    <property type="entry name" value="NT_sf"/>
</dbReference>
<dbReference type="Proteomes" id="UP001620645">
    <property type="component" value="Unassembled WGS sequence"/>
</dbReference>
<evidence type="ECO:0000256" key="3">
    <source>
        <dbReference type="ARBA" id="ARBA00012388"/>
    </source>
</evidence>
<dbReference type="SUPFAM" id="SSF81631">
    <property type="entry name" value="PAP/OAS1 substrate-binding domain"/>
    <property type="match status" value="1"/>
</dbReference>